<dbReference type="AlphaFoldDB" id="A0A921IT25"/>
<name>A0A921IT25_9ACTN</name>
<accession>A0A921IT25</accession>
<evidence type="ECO:0000313" key="2">
    <source>
        <dbReference type="Proteomes" id="UP000753256"/>
    </source>
</evidence>
<dbReference type="RefSeq" id="WP_273189101.1">
    <property type="nucleotide sequence ID" value="NZ_DYUZ01000010.1"/>
</dbReference>
<reference evidence="1" key="1">
    <citation type="journal article" date="2021" name="PeerJ">
        <title>Extensive microbial diversity within the chicken gut microbiome revealed by metagenomics and culture.</title>
        <authorList>
            <person name="Gilroy R."/>
            <person name="Ravi A."/>
            <person name="Getino M."/>
            <person name="Pursley I."/>
            <person name="Horton D.L."/>
            <person name="Alikhan N.F."/>
            <person name="Baker D."/>
            <person name="Gharbi K."/>
            <person name="Hall N."/>
            <person name="Watson M."/>
            <person name="Adriaenssens E.M."/>
            <person name="Foster-Nyarko E."/>
            <person name="Jarju S."/>
            <person name="Secka A."/>
            <person name="Antonio M."/>
            <person name="Oren A."/>
            <person name="Chaudhuri R.R."/>
            <person name="La Ragione R."/>
            <person name="Hildebrand F."/>
            <person name="Pallen M.J."/>
        </authorList>
    </citation>
    <scope>NUCLEOTIDE SEQUENCE</scope>
    <source>
        <strain evidence="1">ChiHjej13B12-9602</strain>
    </source>
</reference>
<comment type="caution">
    <text evidence="1">The sequence shown here is derived from an EMBL/GenBank/DDBJ whole genome shotgun (WGS) entry which is preliminary data.</text>
</comment>
<dbReference type="Proteomes" id="UP000753256">
    <property type="component" value="Unassembled WGS sequence"/>
</dbReference>
<gene>
    <name evidence="1" type="ORF">K8V70_02690</name>
</gene>
<sequence>MYCSNCGPKVVGSGRFCSNCGAPVSASSSAPRQGDSRGAKRASGELNREALIIYLRNLEALEFAVRRHSRLRDSSLDAYHHAANMNHVGCIRVNRFTSRLELQGYVLVRWNGEYPQLLFNAHGEVYLAEGNLDPNRVSVCVDLGQWGKEMYWRALDKQVMEDLRKNIILYKDGLFGLGKYTRRIWGKVDPVEGENVLRRIEENFLPTARDKWIRKQAKVERKKQAAESIESELSQAKRLLRKSYNLNIIPNQYRNLYAVDFLYSFLKSSNLTLSEALLHFNLEEIKQKLDKVIEKQEQIILQNEIIIAQNEKLLKKNTAMLNGLASIERSAENIAGSSALAAQYSRIAATNSETCAWFCAVQTRW</sequence>
<evidence type="ECO:0000313" key="1">
    <source>
        <dbReference type="EMBL" id="HJG36759.1"/>
    </source>
</evidence>
<reference evidence="1" key="2">
    <citation type="submission" date="2021-09" db="EMBL/GenBank/DDBJ databases">
        <authorList>
            <person name="Gilroy R."/>
        </authorList>
    </citation>
    <scope>NUCLEOTIDE SEQUENCE</scope>
    <source>
        <strain evidence="1">ChiHjej13B12-9602</strain>
    </source>
</reference>
<proteinExistence type="predicted"/>
<protein>
    <submittedName>
        <fullName evidence="1">Zinc ribbon domain-containing protein</fullName>
    </submittedName>
</protein>
<organism evidence="1 2">
    <name type="scientific">Enorma phocaeensis</name>
    <dbReference type="NCBI Taxonomy" id="1871019"/>
    <lineage>
        <taxon>Bacteria</taxon>
        <taxon>Bacillati</taxon>
        <taxon>Actinomycetota</taxon>
        <taxon>Coriobacteriia</taxon>
        <taxon>Coriobacteriales</taxon>
        <taxon>Coriobacteriaceae</taxon>
        <taxon>Enorma</taxon>
    </lineage>
</organism>
<dbReference type="EMBL" id="DYUZ01000010">
    <property type="protein sequence ID" value="HJG36759.1"/>
    <property type="molecule type" value="Genomic_DNA"/>
</dbReference>